<dbReference type="EMBL" id="BOOY01000048">
    <property type="protein sequence ID" value="GIJ06769.1"/>
    <property type="molecule type" value="Genomic_DNA"/>
</dbReference>
<keyword evidence="1" id="KW-0812">Transmembrane</keyword>
<evidence type="ECO:0000256" key="1">
    <source>
        <dbReference type="SAM" id="Phobius"/>
    </source>
</evidence>
<evidence type="ECO:0000313" key="2">
    <source>
        <dbReference type="EMBL" id="GIJ06769.1"/>
    </source>
</evidence>
<accession>A0A8J3YET1</accession>
<dbReference type="AlphaFoldDB" id="A0A8J3YET1"/>
<evidence type="ECO:0000313" key="3">
    <source>
        <dbReference type="Proteomes" id="UP000652013"/>
    </source>
</evidence>
<reference evidence="2" key="1">
    <citation type="submission" date="2021-01" db="EMBL/GenBank/DDBJ databases">
        <title>Whole genome shotgun sequence of Spirilliplanes yamanashiensis NBRC 15828.</title>
        <authorList>
            <person name="Komaki H."/>
            <person name="Tamura T."/>
        </authorList>
    </citation>
    <scope>NUCLEOTIDE SEQUENCE</scope>
    <source>
        <strain evidence="2">NBRC 15828</strain>
    </source>
</reference>
<feature type="transmembrane region" description="Helical" evidence="1">
    <location>
        <begin position="6"/>
        <end position="26"/>
    </location>
</feature>
<comment type="caution">
    <text evidence="2">The sequence shown here is derived from an EMBL/GenBank/DDBJ whole genome shotgun (WGS) entry which is preliminary data.</text>
</comment>
<organism evidence="2 3">
    <name type="scientific">Spirilliplanes yamanashiensis</name>
    <dbReference type="NCBI Taxonomy" id="42233"/>
    <lineage>
        <taxon>Bacteria</taxon>
        <taxon>Bacillati</taxon>
        <taxon>Actinomycetota</taxon>
        <taxon>Actinomycetes</taxon>
        <taxon>Micromonosporales</taxon>
        <taxon>Micromonosporaceae</taxon>
        <taxon>Spirilliplanes</taxon>
    </lineage>
</organism>
<sequence length="96" mass="9951">MVGVMWWAVGLIAVLTAGGVLLWWGWRHIDEVVPVPVSGPLIGFVPCLGAVPAPVPAGESGLAAELLAGRLTADAYRAAMERLAAADVGRPVRVPD</sequence>
<gene>
    <name evidence="2" type="ORF">Sya03_61210</name>
</gene>
<dbReference type="Proteomes" id="UP000652013">
    <property type="component" value="Unassembled WGS sequence"/>
</dbReference>
<keyword evidence="3" id="KW-1185">Reference proteome</keyword>
<keyword evidence="1" id="KW-0472">Membrane</keyword>
<protein>
    <submittedName>
        <fullName evidence="2">Uncharacterized protein</fullName>
    </submittedName>
</protein>
<keyword evidence="1" id="KW-1133">Transmembrane helix</keyword>
<proteinExistence type="predicted"/>
<name>A0A8J3YET1_9ACTN</name>